<keyword evidence="1" id="KW-0802">TPR repeat</keyword>
<evidence type="ECO:0008006" key="5">
    <source>
        <dbReference type="Google" id="ProtNLM"/>
    </source>
</evidence>
<keyword evidence="4" id="KW-1185">Reference proteome</keyword>
<feature type="chain" id="PRO_5045313499" description="Tetratricopeptide repeat protein" evidence="2">
    <location>
        <begin position="22"/>
        <end position="494"/>
    </location>
</feature>
<proteinExistence type="predicted"/>
<comment type="caution">
    <text evidence="3">The sequence shown here is derived from an EMBL/GenBank/DDBJ whole genome shotgun (WGS) entry which is preliminary data.</text>
</comment>
<dbReference type="SUPFAM" id="SSF48452">
    <property type="entry name" value="TPR-like"/>
    <property type="match status" value="1"/>
</dbReference>
<accession>A0ABP8FUS7</accession>
<dbReference type="Pfam" id="PF13181">
    <property type="entry name" value="TPR_8"/>
    <property type="match status" value="1"/>
</dbReference>
<dbReference type="Proteomes" id="UP001500582">
    <property type="component" value="Unassembled WGS sequence"/>
</dbReference>
<feature type="repeat" description="TPR" evidence="1">
    <location>
        <begin position="404"/>
        <end position="437"/>
    </location>
</feature>
<evidence type="ECO:0000313" key="4">
    <source>
        <dbReference type="Proteomes" id="UP001500582"/>
    </source>
</evidence>
<protein>
    <recommendedName>
        <fullName evidence="5">Tetratricopeptide repeat protein</fullName>
    </recommendedName>
</protein>
<dbReference type="EMBL" id="BAABFT010000001">
    <property type="protein sequence ID" value="GAA4311321.1"/>
    <property type="molecule type" value="Genomic_DNA"/>
</dbReference>
<organism evidence="3 4">
    <name type="scientific">Mucilaginibacter gynuensis</name>
    <dbReference type="NCBI Taxonomy" id="1302236"/>
    <lineage>
        <taxon>Bacteria</taxon>
        <taxon>Pseudomonadati</taxon>
        <taxon>Bacteroidota</taxon>
        <taxon>Sphingobacteriia</taxon>
        <taxon>Sphingobacteriales</taxon>
        <taxon>Sphingobacteriaceae</taxon>
        <taxon>Mucilaginibacter</taxon>
    </lineage>
</organism>
<feature type="signal peptide" evidence="2">
    <location>
        <begin position="1"/>
        <end position="21"/>
    </location>
</feature>
<evidence type="ECO:0000256" key="2">
    <source>
        <dbReference type="SAM" id="SignalP"/>
    </source>
</evidence>
<feature type="repeat" description="TPR" evidence="1">
    <location>
        <begin position="443"/>
        <end position="476"/>
    </location>
</feature>
<dbReference type="InterPro" id="IPR019734">
    <property type="entry name" value="TPR_rpt"/>
</dbReference>
<dbReference type="SMART" id="SM00028">
    <property type="entry name" value="TPR"/>
    <property type="match status" value="3"/>
</dbReference>
<evidence type="ECO:0000313" key="3">
    <source>
        <dbReference type="EMBL" id="GAA4311321.1"/>
    </source>
</evidence>
<dbReference type="RefSeq" id="WP_345209532.1">
    <property type="nucleotide sequence ID" value="NZ_BAABFT010000001.1"/>
</dbReference>
<gene>
    <name evidence="3" type="ORF">GCM10023149_06280</name>
</gene>
<evidence type="ECO:0000256" key="1">
    <source>
        <dbReference type="PROSITE-ProRule" id="PRU00339"/>
    </source>
</evidence>
<dbReference type="PROSITE" id="PS50005">
    <property type="entry name" value="TPR"/>
    <property type="match status" value="2"/>
</dbReference>
<dbReference type="Gene3D" id="1.25.40.10">
    <property type="entry name" value="Tetratricopeptide repeat domain"/>
    <property type="match status" value="1"/>
</dbReference>
<dbReference type="Pfam" id="PF13176">
    <property type="entry name" value="TPR_7"/>
    <property type="match status" value="1"/>
</dbReference>
<keyword evidence="2" id="KW-0732">Signal</keyword>
<reference evidence="4" key="1">
    <citation type="journal article" date="2019" name="Int. J. Syst. Evol. Microbiol.">
        <title>The Global Catalogue of Microorganisms (GCM) 10K type strain sequencing project: providing services to taxonomists for standard genome sequencing and annotation.</title>
        <authorList>
            <consortium name="The Broad Institute Genomics Platform"/>
            <consortium name="The Broad Institute Genome Sequencing Center for Infectious Disease"/>
            <person name="Wu L."/>
            <person name="Ma J."/>
        </authorList>
    </citation>
    <scope>NUCLEOTIDE SEQUENCE [LARGE SCALE GENOMIC DNA]</scope>
    <source>
        <strain evidence="4">JCM 17705</strain>
    </source>
</reference>
<sequence>MTKKHLLLFFFFCVCSVSTYANFNFNANCVNAYEAIISLRINEARQLIQKEKQHDPKNGIIIMLENYVDFFSLMASDNKNDYERLKDYRSDRLSALEDNSDEKSPYYLYTQAEVYLQWGLLKGRFGDYLSSARDLKKASNLLKENTKKFPDFTPNKKGIALVNVIFGSIPSNMKGITSFLGMTGNAPTGIKQLEALRLELPKSKYELFKDEVIFFLCYINIDVLHNKNSYDKLIGYVADMDSKSLLKSYLQGYVAFKSAHNEEAINFLKSAPASTIYIDMPPIDYLLGNAKLNRLDTDAYVYLNNYLRSYKGINFIKDTYLKLAYFYLLKGDNAKYDYYLKQVRAKGYAVDEKDKQALKEANDAPPDTDLLRARFYFDGGYYNKALAELKDEKVNTFKLLRDKIEFYYRLGRVYDRMEHDNEALQNYQQAINLGKKTSYYYAANAALSIGYIYERKKDYPRAASFYKQAIDMDDHEYKSSIDNEAKDGLKRLGK</sequence>
<dbReference type="InterPro" id="IPR011990">
    <property type="entry name" value="TPR-like_helical_dom_sf"/>
</dbReference>
<name>A0ABP8FUS7_9SPHI</name>